<dbReference type="InterPro" id="IPR051167">
    <property type="entry name" value="Prolyl_oligopep/macrocyclase"/>
</dbReference>
<dbReference type="GO" id="GO:0004252">
    <property type="term" value="F:serine-type endopeptidase activity"/>
    <property type="evidence" value="ECO:0007669"/>
    <property type="project" value="UniProtKB-EC"/>
</dbReference>
<accession>A0A193LFJ8</accession>
<dbReference type="InterPro" id="IPR029058">
    <property type="entry name" value="AB_hydrolase_fold"/>
</dbReference>
<dbReference type="Gene3D" id="2.130.10.120">
    <property type="entry name" value="Prolyl oligopeptidase, N-terminal domain"/>
    <property type="match status" value="1"/>
</dbReference>
<dbReference type="FunFam" id="3.40.50.1820:FF:000005">
    <property type="entry name" value="Prolyl endopeptidase"/>
    <property type="match status" value="1"/>
</dbReference>
<dbReference type="SUPFAM" id="SSF50993">
    <property type="entry name" value="Peptidase/esterase 'gauge' domain"/>
    <property type="match status" value="1"/>
</dbReference>
<dbReference type="InterPro" id="IPR023302">
    <property type="entry name" value="Pept_S9A_N"/>
</dbReference>
<dbReference type="PANTHER" id="PTHR42881:SF2">
    <property type="entry name" value="PROLYL ENDOPEPTIDASE"/>
    <property type="match status" value="1"/>
</dbReference>
<sequence length="719" mass="80148">MRLDCNEPPLKIRNPASHIVKYPATLKCDQTDFLHGTRVADPYRWLEGDVREHADVAKWVQEQNELSDSYLQGIAERETIANRLRALWNYPRYGLPVKKGGRYFFEYNTGLLNQNQIHVQDDLHSDPVLLLDPNTLSEDGTIAVASWYPSPDGRYLAVLLQDGGTDWRMARILDTRCGEFLDDTLHWLKFTGLAWHPAGRGFYYSRYPAPGSSETFQSLNTNHALYFHAVGEPQEQDRCIYSRPDHPDWGYAAEVSDDERYLLITVWKGTDSRFQLVLQDLKDPSSQPTMLVEGFEHDFSLAGSRGSELFFRTTFKAPRGRLIAIDPNRPDRSEWREVIAETSNVLTAVSCVADKLVVQYMQDARSLVSIHELNGGFVSNIELPGIGSAVGFAGDAEATETFYSYSSFATPATVFRFDVGSRRSSVFKRPSVDFDSDDYVVQQRFVTSADGTQVPMFVAHRKDTELDGANPTVLYGYGGFNIAVTPEFSIARLVWMEMGGVWAVANIRGGGEYGEDWHKAGTGLQKQNVFDDFIAAAEALIDLKYTSPDKLAVFGGSNGGLLVGAVTNQRPELFAAAMPAVGVMDMLRFHHFTAGRFWVDDYGSPDDPEMFPVLLRYSPYHNLRPGTDYPAVLITTADTDDRVVPAHSFKYAAALQAAQAGDKPILIRVETRAGHGAGTPTDKVIAEYADRWGFLLRVLDFRLPEQFVTADGDSATAGL</sequence>
<evidence type="ECO:0000256" key="4">
    <source>
        <dbReference type="ARBA" id="ARBA00022670"/>
    </source>
</evidence>
<organism evidence="9 10">
    <name type="scientific">Woeseia oceani</name>
    <dbReference type="NCBI Taxonomy" id="1548547"/>
    <lineage>
        <taxon>Bacteria</taxon>
        <taxon>Pseudomonadati</taxon>
        <taxon>Pseudomonadota</taxon>
        <taxon>Gammaproteobacteria</taxon>
        <taxon>Woeseiales</taxon>
        <taxon>Woeseiaceae</taxon>
        <taxon>Woeseia</taxon>
    </lineage>
</organism>
<name>A0A193LFJ8_9GAMM</name>
<dbReference type="EMBL" id="CP016268">
    <property type="protein sequence ID" value="ANO51231.1"/>
    <property type="molecule type" value="Genomic_DNA"/>
</dbReference>
<dbReference type="STRING" id="1548547.BA177_08475"/>
<dbReference type="GO" id="GO:0005829">
    <property type="term" value="C:cytosol"/>
    <property type="evidence" value="ECO:0007669"/>
    <property type="project" value="TreeGrafter"/>
</dbReference>
<dbReference type="Pfam" id="PF00326">
    <property type="entry name" value="Peptidase_S9"/>
    <property type="match status" value="1"/>
</dbReference>
<dbReference type="InterPro" id="IPR002471">
    <property type="entry name" value="Pept_S9_AS"/>
</dbReference>
<dbReference type="KEGG" id="woc:BA177_08475"/>
<dbReference type="InterPro" id="IPR001375">
    <property type="entry name" value="Peptidase_S9_cat"/>
</dbReference>
<proteinExistence type="inferred from homology"/>
<keyword evidence="10" id="KW-1185">Reference proteome</keyword>
<keyword evidence="4" id="KW-0645">Protease</keyword>
<evidence type="ECO:0000256" key="1">
    <source>
        <dbReference type="ARBA" id="ARBA00001070"/>
    </source>
</evidence>
<evidence type="ECO:0000256" key="2">
    <source>
        <dbReference type="ARBA" id="ARBA00005228"/>
    </source>
</evidence>
<evidence type="ECO:0000256" key="6">
    <source>
        <dbReference type="ARBA" id="ARBA00022825"/>
    </source>
</evidence>
<protein>
    <recommendedName>
        <fullName evidence="3">prolyl oligopeptidase</fullName>
        <ecNumber evidence="3">3.4.21.26</ecNumber>
    </recommendedName>
</protein>
<dbReference type="PRINTS" id="PR00862">
    <property type="entry name" value="PROLIGOPTASE"/>
</dbReference>
<evidence type="ECO:0000256" key="3">
    <source>
        <dbReference type="ARBA" id="ARBA00011897"/>
    </source>
</evidence>
<feature type="domain" description="Peptidase S9 prolyl oligopeptidase catalytic" evidence="7">
    <location>
        <begin position="487"/>
        <end position="700"/>
    </location>
</feature>
<evidence type="ECO:0000313" key="10">
    <source>
        <dbReference type="Proteomes" id="UP000092695"/>
    </source>
</evidence>
<dbReference type="EC" id="3.4.21.26" evidence="3"/>
<dbReference type="SUPFAM" id="SSF53474">
    <property type="entry name" value="alpha/beta-Hydrolases"/>
    <property type="match status" value="1"/>
</dbReference>
<comment type="catalytic activity">
    <reaction evidence="1">
        <text>Hydrolysis of Pro-|-Xaa &gt;&gt; Ala-|-Xaa in oligopeptides.</text>
        <dbReference type="EC" id="3.4.21.26"/>
    </reaction>
</comment>
<dbReference type="InterPro" id="IPR002470">
    <property type="entry name" value="Peptidase_S9A"/>
</dbReference>
<dbReference type="GO" id="GO:0070012">
    <property type="term" value="F:oligopeptidase activity"/>
    <property type="evidence" value="ECO:0007669"/>
    <property type="project" value="TreeGrafter"/>
</dbReference>
<dbReference type="OrthoDB" id="9801421at2"/>
<reference evidence="9 10" key="1">
    <citation type="submission" date="2016-06" db="EMBL/GenBank/DDBJ databases">
        <title>Complete genome sequence of a deep-branching marine Gamma Proteobacterium Woeseia oceani type strain XK5.</title>
        <authorList>
            <person name="Mu D."/>
            <person name="Du Z."/>
        </authorList>
    </citation>
    <scope>NUCLEOTIDE SEQUENCE [LARGE SCALE GENOMIC DNA]</scope>
    <source>
        <strain evidence="9 10">XK5</strain>
    </source>
</reference>
<keyword evidence="6" id="KW-0720">Serine protease</keyword>
<dbReference type="GO" id="GO:0006508">
    <property type="term" value="P:proteolysis"/>
    <property type="evidence" value="ECO:0007669"/>
    <property type="project" value="UniProtKB-KW"/>
</dbReference>
<dbReference type="AlphaFoldDB" id="A0A193LFJ8"/>
<evidence type="ECO:0000313" key="9">
    <source>
        <dbReference type="EMBL" id="ANO51231.1"/>
    </source>
</evidence>
<dbReference type="PANTHER" id="PTHR42881">
    <property type="entry name" value="PROLYL ENDOPEPTIDASE"/>
    <property type="match status" value="1"/>
</dbReference>
<dbReference type="Gene3D" id="3.40.50.1820">
    <property type="entry name" value="alpha/beta hydrolase"/>
    <property type="match status" value="1"/>
</dbReference>
<gene>
    <name evidence="9" type="ORF">BA177_08475</name>
</gene>
<dbReference type="PROSITE" id="PS00708">
    <property type="entry name" value="PRO_ENDOPEP_SER"/>
    <property type="match status" value="1"/>
</dbReference>
<keyword evidence="5" id="KW-0378">Hydrolase</keyword>
<dbReference type="Pfam" id="PF02897">
    <property type="entry name" value="Peptidase_S9_N"/>
    <property type="match status" value="1"/>
</dbReference>
<evidence type="ECO:0000259" key="8">
    <source>
        <dbReference type="Pfam" id="PF02897"/>
    </source>
</evidence>
<feature type="domain" description="Peptidase S9A N-terminal" evidence="8">
    <location>
        <begin position="29"/>
        <end position="428"/>
    </location>
</feature>
<evidence type="ECO:0000256" key="5">
    <source>
        <dbReference type="ARBA" id="ARBA00022801"/>
    </source>
</evidence>
<dbReference type="Proteomes" id="UP000092695">
    <property type="component" value="Chromosome"/>
</dbReference>
<comment type="similarity">
    <text evidence="2">Belongs to the peptidase S9A family.</text>
</comment>
<evidence type="ECO:0000259" key="7">
    <source>
        <dbReference type="Pfam" id="PF00326"/>
    </source>
</evidence>